<evidence type="ECO:0000256" key="11">
    <source>
        <dbReference type="ARBA" id="ARBA00023136"/>
    </source>
</evidence>
<keyword evidence="6 13" id="KW-0138">CF(0)</keyword>
<dbReference type="OrthoDB" id="9789241at2"/>
<comment type="similarity">
    <text evidence="2 13 14">Belongs to the ATPase A chain family.</text>
</comment>
<sequence length="225" mass="25433">MRDLFLFAGTISHDHNFIYIFHLCLVALIIVFLARMSTKSMHLVPRGFQNLMETYLGFVITMGKETLGSEELSRKYLPLVATIGLVVFFSNMIGIIPGFESPTASLNLTLTLALCVFVYYHYEGIKANGFFKYFGHFAGPSKYLAPLMFPIEIISHISRVISLSFRLFGNIKGDDLFLLVMLTLAPWIIPIVPYTLLFLMGALQTFIFMTLTHVYLASAVIIDEH</sequence>
<keyword evidence="9 13" id="KW-1133">Transmembrane helix</keyword>
<dbReference type="InterPro" id="IPR023011">
    <property type="entry name" value="ATP_synth_F0_asu_AS"/>
</dbReference>
<dbReference type="CDD" id="cd00310">
    <property type="entry name" value="ATP-synt_Fo_a_6"/>
    <property type="match status" value="1"/>
</dbReference>
<evidence type="ECO:0000313" key="15">
    <source>
        <dbReference type="EMBL" id="SUX10957.1"/>
    </source>
</evidence>
<dbReference type="Gene3D" id="1.20.120.220">
    <property type="entry name" value="ATP synthase, F0 complex, subunit A"/>
    <property type="match status" value="1"/>
</dbReference>
<evidence type="ECO:0000256" key="4">
    <source>
        <dbReference type="ARBA" id="ARBA00022475"/>
    </source>
</evidence>
<protein>
    <recommendedName>
        <fullName evidence="13 14">ATP synthase subunit a</fullName>
    </recommendedName>
    <alternativeName>
        <fullName evidence="13">ATP synthase F0 sector subunit a</fullName>
    </alternativeName>
    <alternativeName>
        <fullName evidence="13">F-ATPase subunit 6</fullName>
    </alternativeName>
</protein>
<keyword evidence="8 13" id="KW-0375">Hydrogen ion transport</keyword>
<dbReference type="GeneID" id="93089828"/>
<dbReference type="PANTHER" id="PTHR42823">
    <property type="entry name" value="ATP SYNTHASE SUBUNIT A, CHLOROPLASTIC"/>
    <property type="match status" value="1"/>
</dbReference>
<evidence type="ECO:0000256" key="7">
    <source>
        <dbReference type="ARBA" id="ARBA00022692"/>
    </source>
</evidence>
<comment type="subcellular location">
    <subcellularLocation>
        <location evidence="13 14">Cell membrane</location>
        <topology evidence="13 14">Multi-pass membrane protein</topology>
    </subcellularLocation>
    <subcellularLocation>
        <location evidence="1">Membrane</location>
        <topology evidence="1">Multi-pass membrane protein</topology>
    </subcellularLocation>
</comment>
<dbReference type="SUPFAM" id="SSF81336">
    <property type="entry name" value="F1F0 ATP synthase subunit A"/>
    <property type="match status" value="1"/>
</dbReference>
<dbReference type="PROSITE" id="PS00449">
    <property type="entry name" value="ATPASE_A"/>
    <property type="match status" value="1"/>
</dbReference>
<evidence type="ECO:0000256" key="3">
    <source>
        <dbReference type="ARBA" id="ARBA00022448"/>
    </source>
</evidence>
<dbReference type="PANTHER" id="PTHR42823:SF3">
    <property type="entry name" value="ATP SYNTHASE SUBUNIT A, CHLOROPLASTIC"/>
    <property type="match status" value="1"/>
</dbReference>
<dbReference type="EMBL" id="UFVD01000001">
    <property type="protein sequence ID" value="SUX10957.1"/>
    <property type="molecule type" value="Genomic_DNA"/>
</dbReference>
<keyword evidence="16" id="KW-1185">Reference proteome</keyword>
<keyword evidence="12 13" id="KW-0066">ATP synthesis</keyword>
<feature type="transmembrane region" description="Helical" evidence="13">
    <location>
        <begin position="76"/>
        <end position="98"/>
    </location>
</feature>
<dbReference type="RefSeq" id="WP_089181746.1">
    <property type="nucleotide sequence ID" value="NZ_CP043427.1"/>
</dbReference>
<dbReference type="NCBIfam" id="NF004481">
    <property type="entry name" value="PRK05815.2-3"/>
    <property type="match status" value="1"/>
</dbReference>
<dbReference type="Proteomes" id="UP000254920">
    <property type="component" value="Unassembled WGS sequence"/>
</dbReference>
<keyword evidence="11 13" id="KW-0472">Membrane</keyword>
<dbReference type="NCBIfam" id="TIGR01131">
    <property type="entry name" value="ATP_synt_6_or_A"/>
    <property type="match status" value="1"/>
</dbReference>
<dbReference type="GO" id="GO:0042777">
    <property type="term" value="P:proton motive force-driven plasma membrane ATP synthesis"/>
    <property type="evidence" value="ECO:0007669"/>
    <property type="project" value="TreeGrafter"/>
</dbReference>
<feature type="transmembrane region" description="Helical" evidence="13">
    <location>
        <begin position="202"/>
        <end position="222"/>
    </location>
</feature>
<evidence type="ECO:0000256" key="5">
    <source>
        <dbReference type="ARBA" id="ARBA00022519"/>
    </source>
</evidence>
<dbReference type="FunFam" id="1.20.120.220:FF:000006">
    <property type="entry name" value="ATP synthase subunit a"/>
    <property type="match status" value="1"/>
</dbReference>
<dbReference type="STRING" id="32024.GCA_000788295_01379"/>
<dbReference type="GO" id="GO:0005886">
    <property type="term" value="C:plasma membrane"/>
    <property type="evidence" value="ECO:0007669"/>
    <property type="project" value="UniProtKB-SubCell"/>
</dbReference>
<evidence type="ECO:0000256" key="6">
    <source>
        <dbReference type="ARBA" id="ARBA00022547"/>
    </source>
</evidence>
<reference evidence="15 16" key="1">
    <citation type="submission" date="2018-06" db="EMBL/GenBank/DDBJ databases">
        <authorList>
            <consortium name="Pathogen Informatics"/>
            <person name="Doyle S."/>
        </authorList>
    </citation>
    <scope>NUCLEOTIDE SEQUENCE [LARGE SCALE GENOMIC DNA]</scope>
    <source>
        <strain evidence="15 16">NCTC12475</strain>
    </source>
</reference>
<evidence type="ECO:0000256" key="1">
    <source>
        <dbReference type="ARBA" id="ARBA00004141"/>
    </source>
</evidence>
<dbReference type="Pfam" id="PF00119">
    <property type="entry name" value="ATP-synt_A"/>
    <property type="match status" value="1"/>
</dbReference>
<organism evidence="15 16">
    <name type="scientific">Campylobacter sputorum subsp. sputorum</name>
    <dbReference type="NCBI Taxonomy" id="32024"/>
    <lineage>
        <taxon>Bacteria</taxon>
        <taxon>Pseudomonadati</taxon>
        <taxon>Campylobacterota</taxon>
        <taxon>Epsilonproteobacteria</taxon>
        <taxon>Campylobacterales</taxon>
        <taxon>Campylobacteraceae</taxon>
        <taxon>Campylobacter</taxon>
    </lineage>
</organism>
<evidence type="ECO:0000256" key="14">
    <source>
        <dbReference type="RuleBase" id="RU000483"/>
    </source>
</evidence>
<feature type="transmembrane region" description="Helical" evidence="13">
    <location>
        <begin position="176"/>
        <end position="196"/>
    </location>
</feature>
<name>A0A381DK85_9BACT</name>
<keyword evidence="5" id="KW-0997">Cell inner membrane</keyword>
<evidence type="ECO:0000256" key="9">
    <source>
        <dbReference type="ARBA" id="ARBA00022989"/>
    </source>
</evidence>
<evidence type="ECO:0000313" key="16">
    <source>
        <dbReference type="Proteomes" id="UP000254920"/>
    </source>
</evidence>
<dbReference type="PRINTS" id="PR00123">
    <property type="entry name" value="ATPASEA"/>
</dbReference>
<dbReference type="InterPro" id="IPR045082">
    <property type="entry name" value="ATP_syn_F0_a_bact/chloroplast"/>
</dbReference>
<keyword evidence="10 13" id="KW-0406">Ion transport</keyword>
<accession>A0A381DK85</accession>
<evidence type="ECO:0000256" key="12">
    <source>
        <dbReference type="ARBA" id="ARBA00023310"/>
    </source>
</evidence>
<dbReference type="GO" id="GO:0045259">
    <property type="term" value="C:proton-transporting ATP synthase complex"/>
    <property type="evidence" value="ECO:0007669"/>
    <property type="project" value="UniProtKB-KW"/>
</dbReference>
<keyword evidence="15" id="KW-0378">Hydrolase</keyword>
<dbReference type="AlphaFoldDB" id="A0A381DK85"/>
<evidence type="ECO:0000256" key="2">
    <source>
        <dbReference type="ARBA" id="ARBA00006810"/>
    </source>
</evidence>
<evidence type="ECO:0000256" key="10">
    <source>
        <dbReference type="ARBA" id="ARBA00023065"/>
    </source>
</evidence>
<evidence type="ECO:0000256" key="8">
    <source>
        <dbReference type="ARBA" id="ARBA00022781"/>
    </source>
</evidence>
<gene>
    <name evidence="13 15" type="primary">atpB</name>
    <name evidence="15" type="ORF">NCTC12475_01170</name>
</gene>
<dbReference type="InterPro" id="IPR000568">
    <property type="entry name" value="ATP_synth_F0_asu"/>
</dbReference>
<proteinExistence type="inferred from homology"/>
<keyword evidence="3 13" id="KW-0813">Transport</keyword>
<keyword evidence="7 13" id="KW-0812">Transmembrane</keyword>
<keyword evidence="4 13" id="KW-1003">Cell membrane</keyword>
<evidence type="ECO:0000256" key="13">
    <source>
        <dbReference type="HAMAP-Rule" id="MF_01393"/>
    </source>
</evidence>
<feature type="transmembrane region" description="Helical" evidence="13">
    <location>
        <begin position="16"/>
        <end position="34"/>
    </location>
</feature>
<dbReference type="HAMAP" id="MF_01393">
    <property type="entry name" value="ATP_synth_a_bact"/>
    <property type="match status" value="1"/>
</dbReference>
<dbReference type="GO" id="GO:0046933">
    <property type="term" value="F:proton-transporting ATP synthase activity, rotational mechanism"/>
    <property type="evidence" value="ECO:0007669"/>
    <property type="project" value="UniProtKB-UniRule"/>
</dbReference>
<dbReference type="InterPro" id="IPR035908">
    <property type="entry name" value="F0_ATP_A_sf"/>
</dbReference>
<dbReference type="GO" id="GO:0016787">
    <property type="term" value="F:hydrolase activity"/>
    <property type="evidence" value="ECO:0007669"/>
    <property type="project" value="UniProtKB-KW"/>
</dbReference>
<feature type="transmembrane region" description="Helical" evidence="13">
    <location>
        <begin position="104"/>
        <end position="122"/>
    </location>
</feature>
<comment type="function">
    <text evidence="13 14">Key component of the proton channel; it plays a direct role in the translocation of protons across the membrane.</text>
</comment>